<keyword evidence="1" id="KW-0812">Transmembrane</keyword>
<evidence type="ECO:0000313" key="2">
    <source>
        <dbReference type="EMBL" id="OHA15479.1"/>
    </source>
</evidence>
<keyword evidence="1" id="KW-1133">Transmembrane helix</keyword>
<evidence type="ECO:0000313" key="3">
    <source>
        <dbReference type="Proteomes" id="UP000178116"/>
    </source>
</evidence>
<dbReference type="AlphaFoldDB" id="A0A1G2LX80"/>
<organism evidence="2 3">
    <name type="scientific">Candidatus Tagabacteria bacterium RIFCSPLOWO2_01_FULL_42_9</name>
    <dbReference type="NCBI Taxonomy" id="1802296"/>
    <lineage>
        <taxon>Bacteria</taxon>
        <taxon>Candidatus Tagaibacteriota</taxon>
    </lineage>
</organism>
<comment type="caution">
    <text evidence="2">The sequence shown here is derived from an EMBL/GenBank/DDBJ whole genome shotgun (WGS) entry which is preliminary data.</text>
</comment>
<keyword evidence="1" id="KW-0472">Membrane</keyword>
<dbReference type="Gene3D" id="2.170.130.30">
    <property type="match status" value="1"/>
</dbReference>
<feature type="transmembrane region" description="Helical" evidence="1">
    <location>
        <begin position="12"/>
        <end position="31"/>
    </location>
</feature>
<dbReference type="Proteomes" id="UP000178116">
    <property type="component" value="Unassembled WGS sequence"/>
</dbReference>
<evidence type="ECO:0000256" key="1">
    <source>
        <dbReference type="SAM" id="Phobius"/>
    </source>
</evidence>
<name>A0A1G2LX80_9BACT</name>
<reference evidence="2 3" key="1">
    <citation type="journal article" date="2016" name="Nat. Commun.">
        <title>Thousands of microbial genomes shed light on interconnected biogeochemical processes in an aquifer system.</title>
        <authorList>
            <person name="Anantharaman K."/>
            <person name="Brown C.T."/>
            <person name="Hug L.A."/>
            <person name="Sharon I."/>
            <person name="Castelle C.J."/>
            <person name="Probst A.J."/>
            <person name="Thomas B.C."/>
            <person name="Singh A."/>
            <person name="Wilkins M.J."/>
            <person name="Karaoz U."/>
            <person name="Brodie E.L."/>
            <person name="Williams K.H."/>
            <person name="Hubbard S.S."/>
            <person name="Banfield J.F."/>
        </authorList>
    </citation>
    <scope>NUCLEOTIDE SEQUENCE [LARGE SCALE GENOMIC DNA]</scope>
</reference>
<evidence type="ECO:0008006" key="4">
    <source>
        <dbReference type="Google" id="ProtNLM"/>
    </source>
</evidence>
<accession>A0A1G2LX80</accession>
<gene>
    <name evidence="2" type="ORF">A3A10_02265</name>
</gene>
<protein>
    <recommendedName>
        <fullName evidence="4">DUF4430 domain-containing protein</fullName>
    </recommendedName>
</protein>
<sequence length="144" mass="16272">MDINKNIQPLIAWPLICGIGIMVLLAMFLQFDQSNKLARRLSIAPADYLAKETLVMIDYGDGKIRKFKGPVLEKTRAWDLFQQAVAIGGINVEITDGFIPQEIGGFKNEKGGKQWHLYVNNAKQKFSPFEIHVSPGDEITFKYE</sequence>
<dbReference type="EMBL" id="MHRA01000020">
    <property type="protein sequence ID" value="OHA15479.1"/>
    <property type="molecule type" value="Genomic_DNA"/>
</dbReference>
<proteinExistence type="predicted"/>